<protein>
    <recommendedName>
        <fullName evidence="7">Fe2OG dioxygenase domain-containing protein</fullName>
    </recommendedName>
</protein>
<dbReference type="Gene3D" id="2.60.120.330">
    <property type="entry name" value="B-lactam Antibiotic, Isopenicillin N Synthase, Chain"/>
    <property type="match status" value="1"/>
</dbReference>
<dbReference type="AlphaFoldDB" id="A0AAN9M3G7"/>
<evidence type="ECO:0000256" key="6">
    <source>
        <dbReference type="RuleBase" id="RU003682"/>
    </source>
</evidence>
<dbReference type="PANTHER" id="PTHR10209">
    <property type="entry name" value="OXIDOREDUCTASE, 2OG-FE II OXYGENASE FAMILY PROTEIN"/>
    <property type="match status" value="1"/>
</dbReference>
<evidence type="ECO:0000313" key="9">
    <source>
        <dbReference type="Proteomes" id="UP001367508"/>
    </source>
</evidence>
<dbReference type="InterPro" id="IPR026992">
    <property type="entry name" value="DIOX_N"/>
</dbReference>
<accession>A0AAN9M3G7</accession>
<dbReference type="InterPro" id="IPR005123">
    <property type="entry name" value="Oxoglu/Fe-dep_dioxygenase_dom"/>
</dbReference>
<reference evidence="8 9" key="1">
    <citation type="submission" date="2024-01" db="EMBL/GenBank/DDBJ databases">
        <title>The genomes of 5 underutilized Papilionoideae crops provide insights into root nodulation and disease resistanc.</title>
        <authorList>
            <person name="Jiang F."/>
        </authorList>
    </citation>
    <scope>NUCLEOTIDE SEQUENCE [LARGE SCALE GENOMIC DNA]</scope>
    <source>
        <strain evidence="8">LVBAO_FW01</strain>
        <tissue evidence="8">Leaves</tissue>
    </source>
</reference>
<proteinExistence type="inferred from homology"/>
<comment type="caution">
    <text evidence="8">The sequence shown here is derived from an EMBL/GenBank/DDBJ whole genome shotgun (WGS) entry which is preliminary data.</text>
</comment>
<keyword evidence="9" id="KW-1185">Reference proteome</keyword>
<sequence length="404" mass="46341">MWELRCTRFERARESFLEEKFWKPSRKKERALIFQKFKAIETRRKMGVVDSERAKELKAFDDTKLGVKGLVDAGITKIPRIFYHPPDNYKKASDLGYKGYTIPTIDLKSIHEDPNERIKVVERVREASEKWGFFQIVNHGIPVSTLDDMIDGVLRFFEQDNEIKKEFYTRDLRPFFYNSNFNLYTTEAITWKDSFFCNMAPNAPKPEDLPAVCRDIVVEYSKQVMKLGTLLFELLSESLGLDPNYLIDIGCNEGLFSFSHYYPACPEPESTLGTAKHTDADFITVLLQDHIGGLQVLHQNMWIDLPPLLGALVVNIGDLLQLISNDKFKSVQHKVVANPIGPRASIACFFSTGLHPTSRIYSPIKNLLSEDNPAKYREITIPDFLAYHKTKCLTGESSLVHFKV</sequence>
<dbReference type="InterPro" id="IPR027443">
    <property type="entry name" value="IPNS-like_sf"/>
</dbReference>
<name>A0AAN9M3G7_CANGL</name>
<dbReference type="GO" id="GO:0046872">
    <property type="term" value="F:metal ion binding"/>
    <property type="evidence" value="ECO:0007669"/>
    <property type="project" value="UniProtKB-KW"/>
</dbReference>
<organism evidence="8 9">
    <name type="scientific">Canavalia gladiata</name>
    <name type="common">Sword bean</name>
    <name type="synonym">Dolichos gladiatus</name>
    <dbReference type="NCBI Taxonomy" id="3824"/>
    <lineage>
        <taxon>Eukaryota</taxon>
        <taxon>Viridiplantae</taxon>
        <taxon>Streptophyta</taxon>
        <taxon>Embryophyta</taxon>
        <taxon>Tracheophyta</taxon>
        <taxon>Spermatophyta</taxon>
        <taxon>Magnoliopsida</taxon>
        <taxon>eudicotyledons</taxon>
        <taxon>Gunneridae</taxon>
        <taxon>Pentapetalae</taxon>
        <taxon>rosids</taxon>
        <taxon>fabids</taxon>
        <taxon>Fabales</taxon>
        <taxon>Fabaceae</taxon>
        <taxon>Papilionoideae</taxon>
        <taxon>50 kb inversion clade</taxon>
        <taxon>NPAAA clade</taxon>
        <taxon>indigoferoid/millettioid clade</taxon>
        <taxon>Phaseoleae</taxon>
        <taxon>Canavalia</taxon>
    </lineage>
</organism>
<dbReference type="GO" id="GO:0051213">
    <property type="term" value="F:dioxygenase activity"/>
    <property type="evidence" value="ECO:0007669"/>
    <property type="project" value="UniProtKB-ARBA"/>
</dbReference>
<dbReference type="EMBL" id="JAYMYQ010000003">
    <property type="protein sequence ID" value="KAK7344603.1"/>
    <property type="molecule type" value="Genomic_DNA"/>
</dbReference>
<dbReference type="FunFam" id="2.60.120.330:FF:000005">
    <property type="entry name" value="1-aminocyclopropane-1-carboxylate oxidase homolog 1"/>
    <property type="match status" value="1"/>
</dbReference>
<evidence type="ECO:0000313" key="8">
    <source>
        <dbReference type="EMBL" id="KAK7344603.1"/>
    </source>
</evidence>
<evidence type="ECO:0000256" key="4">
    <source>
        <dbReference type="ARBA" id="ARBA00023002"/>
    </source>
</evidence>
<dbReference type="Pfam" id="PF03171">
    <property type="entry name" value="2OG-FeII_Oxy"/>
    <property type="match status" value="1"/>
</dbReference>
<dbReference type="PROSITE" id="PS51471">
    <property type="entry name" value="FE2OG_OXY"/>
    <property type="match status" value="1"/>
</dbReference>
<keyword evidence="3 6" id="KW-0479">Metal-binding</keyword>
<comment type="cofactor">
    <cofactor evidence="1">
        <name>Fe cation</name>
        <dbReference type="ChEBI" id="CHEBI:24875"/>
    </cofactor>
</comment>
<evidence type="ECO:0000256" key="1">
    <source>
        <dbReference type="ARBA" id="ARBA00001962"/>
    </source>
</evidence>
<dbReference type="Pfam" id="PF14226">
    <property type="entry name" value="DIOX_N"/>
    <property type="match status" value="1"/>
</dbReference>
<keyword evidence="5 6" id="KW-0408">Iron</keyword>
<dbReference type="PANTHER" id="PTHR10209:SF871">
    <property type="entry name" value="AMINOCYCLOPROPANECARBOXYLATE OXIDASE"/>
    <property type="match status" value="1"/>
</dbReference>
<gene>
    <name evidence="8" type="ORF">VNO77_14395</name>
</gene>
<evidence type="ECO:0000256" key="2">
    <source>
        <dbReference type="ARBA" id="ARBA00008056"/>
    </source>
</evidence>
<evidence type="ECO:0000256" key="3">
    <source>
        <dbReference type="ARBA" id="ARBA00022723"/>
    </source>
</evidence>
<keyword evidence="4 6" id="KW-0560">Oxidoreductase</keyword>
<evidence type="ECO:0000259" key="7">
    <source>
        <dbReference type="PROSITE" id="PS51471"/>
    </source>
</evidence>
<feature type="domain" description="Fe2OG dioxygenase" evidence="7">
    <location>
        <begin position="251"/>
        <end position="353"/>
    </location>
</feature>
<evidence type="ECO:0000256" key="5">
    <source>
        <dbReference type="ARBA" id="ARBA00023004"/>
    </source>
</evidence>
<comment type="similarity">
    <text evidence="2 6">Belongs to the iron/ascorbate-dependent oxidoreductase family.</text>
</comment>
<dbReference type="Proteomes" id="UP001367508">
    <property type="component" value="Unassembled WGS sequence"/>
</dbReference>
<dbReference type="InterPro" id="IPR044861">
    <property type="entry name" value="IPNS-like_FE2OG_OXY"/>
</dbReference>
<dbReference type="SUPFAM" id="SSF51197">
    <property type="entry name" value="Clavaminate synthase-like"/>
    <property type="match status" value="1"/>
</dbReference>